<dbReference type="InParanoid" id="A0A3N4M016"/>
<evidence type="ECO:0000256" key="1">
    <source>
        <dbReference type="SAM" id="MobiDB-lite"/>
    </source>
</evidence>
<keyword evidence="3" id="KW-1185">Reference proteome</keyword>
<name>A0A3N4M016_9PEZI</name>
<evidence type="ECO:0000313" key="3">
    <source>
        <dbReference type="Proteomes" id="UP000267821"/>
    </source>
</evidence>
<feature type="compositionally biased region" description="Polar residues" evidence="1">
    <location>
        <begin position="77"/>
        <end position="89"/>
    </location>
</feature>
<proteinExistence type="predicted"/>
<feature type="region of interest" description="Disordered" evidence="1">
    <location>
        <begin position="1"/>
        <end position="89"/>
    </location>
</feature>
<evidence type="ECO:0008006" key="4">
    <source>
        <dbReference type="Google" id="ProtNLM"/>
    </source>
</evidence>
<gene>
    <name evidence="2" type="ORF">L211DRAFT_835634</name>
</gene>
<dbReference type="OrthoDB" id="2017405at2759"/>
<dbReference type="PANTHER" id="PTHR28052:SF1">
    <property type="entry name" value="UPF0545 PROTEIN C22ORF39"/>
    <property type="match status" value="1"/>
</dbReference>
<feature type="compositionally biased region" description="Basic and acidic residues" evidence="1">
    <location>
        <begin position="36"/>
        <end position="51"/>
    </location>
</feature>
<dbReference type="AlphaFoldDB" id="A0A3N4M016"/>
<dbReference type="PANTHER" id="PTHR28052">
    <property type="entry name" value="UPF0545 PROTEIN C22ORF39"/>
    <property type="match status" value="1"/>
</dbReference>
<dbReference type="InterPro" id="IPR021475">
    <property type="entry name" value="Pants/Emi1-like"/>
</dbReference>
<evidence type="ECO:0000313" key="2">
    <source>
        <dbReference type="EMBL" id="RPB26271.1"/>
    </source>
</evidence>
<dbReference type="Pfam" id="PF11326">
    <property type="entry name" value="PANTS-like"/>
    <property type="match status" value="1"/>
</dbReference>
<reference evidence="2 3" key="1">
    <citation type="journal article" date="2018" name="Nat. Ecol. Evol.">
        <title>Pezizomycetes genomes reveal the molecular basis of ectomycorrhizal truffle lifestyle.</title>
        <authorList>
            <person name="Murat C."/>
            <person name="Payen T."/>
            <person name="Noel B."/>
            <person name="Kuo A."/>
            <person name="Morin E."/>
            <person name="Chen J."/>
            <person name="Kohler A."/>
            <person name="Krizsan K."/>
            <person name="Balestrini R."/>
            <person name="Da Silva C."/>
            <person name="Montanini B."/>
            <person name="Hainaut M."/>
            <person name="Levati E."/>
            <person name="Barry K.W."/>
            <person name="Belfiori B."/>
            <person name="Cichocki N."/>
            <person name="Clum A."/>
            <person name="Dockter R.B."/>
            <person name="Fauchery L."/>
            <person name="Guy J."/>
            <person name="Iotti M."/>
            <person name="Le Tacon F."/>
            <person name="Lindquist E.A."/>
            <person name="Lipzen A."/>
            <person name="Malagnac F."/>
            <person name="Mello A."/>
            <person name="Molinier V."/>
            <person name="Miyauchi S."/>
            <person name="Poulain J."/>
            <person name="Riccioni C."/>
            <person name="Rubini A."/>
            <person name="Sitrit Y."/>
            <person name="Splivallo R."/>
            <person name="Traeger S."/>
            <person name="Wang M."/>
            <person name="Zifcakova L."/>
            <person name="Wipf D."/>
            <person name="Zambonelli A."/>
            <person name="Paolocci F."/>
            <person name="Nowrousian M."/>
            <person name="Ottonello S."/>
            <person name="Baldrian P."/>
            <person name="Spatafora J.W."/>
            <person name="Henrissat B."/>
            <person name="Nagy L.G."/>
            <person name="Aury J.M."/>
            <person name="Wincker P."/>
            <person name="Grigoriev I.V."/>
            <person name="Bonfante P."/>
            <person name="Martin F.M."/>
        </authorList>
    </citation>
    <scope>NUCLEOTIDE SEQUENCE [LARGE SCALE GENOMIC DNA]</scope>
    <source>
        <strain evidence="2 3">ATCC MYA-4762</strain>
    </source>
</reference>
<feature type="compositionally biased region" description="Pro residues" evidence="1">
    <location>
        <begin position="10"/>
        <end position="32"/>
    </location>
</feature>
<organism evidence="2 3">
    <name type="scientific">Terfezia boudieri ATCC MYA-4762</name>
    <dbReference type="NCBI Taxonomy" id="1051890"/>
    <lineage>
        <taxon>Eukaryota</taxon>
        <taxon>Fungi</taxon>
        <taxon>Dikarya</taxon>
        <taxon>Ascomycota</taxon>
        <taxon>Pezizomycotina</taxon>
        <taxon>Pezizomycetes</taxon>
        <taxon>Pezizales</taxon>
        <taxon>Pezizaceae</taxon>
        <taxon>Terfezia</taxon>
    </lineage>
</organism>
<dbReference type="EMBL" id="ML121535">
    <property type="protein sequence ID" value="RPB26271.1"/>
    <property type="molecule type" value="Genomic_DNA"/>
</dbReference>
<accession>A0A3N4M016</accession>
<sequence>MPLWPWSSSPTPPPHGQSATPPPSPPNEPTPAPTEQSKRTPTRDELADLEFRQLFIQLNDPTSNSTVEDPPAASPNAPRTITSPPSFSATDRERIAAAKKAEEAYESTFPTEMNCLHAFDQVWYCYSLGGQFSLVYRYGSLRDCSTQSADWRFCMRTKVYGDTTRRAMILQHYKQKAAKYKQGPSSEDIWSIRTVPVEDAFTGWTKGEASEDGVLVSKQS</sequence>
<protein>
    <recommendedName>
        <fullName evidence="4">Early meiotic induction protein 1</fullName>
    </recommendedName>
</protein>
<dbReference type="Proteomes" id="UP000267821">
    <property type="component" value="Unassembled WGS sequence"/>
</dbReference>
<dbReference type="STRING" id="1051890.A0A3N4M016"/>